<name>A0A0Q9ZGW8_9FLAO</name>
<reference evidence="2" key="1">
    <citation type="submission" date="2015-10" db="EMBL/GenBank/DDBJ databases">
        <title>Draft genome sequence of Salegentibacter mishustinae KCTC 12263.</title>
        <authorList>
            <person name="Lin W."/>
            <person name="Zheng Q."/>
        </authorList>
    </citation>
    <scope>NUCLEOTIDE SEQUENCE [LARGE SCALE GENOMIC DNA]</scope>
    <source>
        <strain evidence="2">KCTC 12263</strain>
    </source>
</reference>
<keyword evidence="3" id="KW-1185">Reference proteome</keyword>
<dbReference type="SUPFAM" id="SSF53756">
    <property type="entry name" value="UDP-Glycosyltransferase/glycogen phosphorylase"/>
    <property type="match status" value="1"/>
</dbReference>
<dbReference type="RefSeq" id="WP_057482600.1">
    <property type="nucleotide sequence ID" value="NZ_BMWR01000004.1"/>
</dbReference>
<proteinExistence type="predicted"/>
<dbReference type="Proteomes" id="UP000051643">
    <property type="component" value="Unassembled WGS sequence"/>
</dbReference>
<comment type="caution">
    <text evidence="2">The sequence shown here is derived from an EMBL/GenBank/DDBJ whole genome shotgun (WGS) entry which is preliminary data.</text>
</comment>
<dbReference type="PANTHER" id="PTHR21015">
    <property type="entry name" value="UDP-N-ACETYLGLUCOSAMINE--N-ACETYLMURAMYL-(PENTAPEPTIDE) PYROPHOSPHORYL-UNDECAPRENOL N-ACETYLGLUCOSAMINE TRANSFERASE 1"/>
    <property type="match status" value="1"/>
</dbReference>
<protein>
    <submittedName>
        <fullName evidence="2">Glycosyltransferase</fullName>
    </submittedName>
</protein>
<dbReference type="GO" id="GO:0016758">
    <property type="term" value="F:hexosyltransferase activity"/>
    <property type="evidence" value="ECO:0007669"/>
    <property type="project" value="InterPro"/>
</dbReference>
<dbReference type="STRING" id="270918.APR42_09270"/>
<accession>A0A0Q9ZGW8</accession>
<dbReference type="Pfam" id="PF04101">
    <property type="entry name" value="Glyco_tran_28_C"/>
    <property type="match status" value="1"/>
</dbReference>
<dbReference type="PANTHER" id="PTHR21015:SF22">
    <property type="entry name" value="GLYCOSYLTRANSFERASE"/>
    <property type="match status" value="1"/>
</dbReference>
<dbReference type="EMBL" id="LKTP01000034">
    <property type="protein sequence ID" value="KRG27927.1"/>
    <property type="molecule type" value="Genomic_DNA"/>
</dbReference>
<keyword evidence="2" id="KW-0808">Transferase</keyword>
<evidence type="ECO:0000259" key="1">
    <source>
        <dbReference type="Pfam" id="PF04101"/>
    </source>
</evidence>
<dbReference type="Gene3D" id="3.40.50.2000">
    <property type="entry name" value="Glycogen Phosphorylase B"/>
    <property type="match status" value="1"/>
</dbReference>
<evidence type="ECO:0000313" key="2">
    <source>
        <dbReference type="EMBL" id="KRG27927.1"/>
    </source>
</evidence>
<dbReference type="OrthoDB" id="9803241at2"/>
<dbReference type="AlphaFoldDB" id="A0A0Q9ZGW8"/>
<sequence>MHKKRILVAVLNWGLGHATRCIPVIKELQQHNFEVFIASDGAALELLKKEFSSIKAFELPSYNISYSKSANSFKWKLFTETPGILKAIRLERKKIKDLVATHHLNGIISDNRFGCRHENITSVFITHQLSVLSGNTTYLSSKIHQNYISKFHECWIPDTPGNHNLSGVMGHLKDTPKNVKYIGPLSRFNKIPQQKKYDYAAILSGPEPQRTMLEEKLLSSFQSSDRKIILVRGVMTENTISSKNRNLKIKNYLTSKALQEVILSSEVIICRSGYSSIMDLAKLEKKAFLIPTPGQYEQEYLARRFKKLGIAPFCKQEDFDISKLEDLKDFSGFSSLDFSVSFRDIFTLFKGK</sequence>
<organism evidence="2 3">
    <name type="scientific">Salegentibacter mishustinae</name>
    <dbReference type="NCBI Taxonomy" id="270918"/>
    <lineage>
        <taxon>Bacteria</taxon>
        <taxon>Pseudomonadati</taxon>
        <taxon>Bacteroidota</taxon>
        <taxon>Flavobacteriia</taxon>
        <taxon>Flavobacteriales</taxon>
        <taxon>Flavobacteriaceae</taxon>
        <taxon>Salegentibacter</taxon>
    </lineage>
</organism>
<dbReference type="InterPro" id="IPR007235">
    <property type="entry name" value="Glyco_trans_28_C"/>
</dbReference>
<evidence type="ECO:0000313" key="3">
    <source>
        <dbReference type="Proteomes" id="UP000051643"/>
    </source>
</evidence>
<gene>
    <name evidence="2" type="ORF">APR42_09270</name>
</gene>
<feature type="domain" description="Glycosyl transferase family 28 C-terminal" evidence="1">
    <location>
        <begin position="225"/>
        <end position="326"/>
    </location>
</feature>